<dbReference type="AlphaFoldDB" id="A0A1B7MYZ6"/>
<gene>
    <name evidence="1" type="ORF">K503DRAFT_207871</name>
</gene>
<name>A0A1B7MYZ6_9AGAM</name>
<evidence type="ECO:0000313" key="2">
    <source>
        <dbReference type="Proteomes" id="UP000092154"/>
    </source>
</evidence>
<reference evidence="1 2" key="1">
    <citation type="submission" date="2016-06" db="EMBL/GenBank/DDBJ databases">
        <title>Comparative genomics of the ectomycorrhizal sister species Rhizopogon vinicolor and Rhizopogon vesiculosus (Basidiomycota: Boletales) reveals a divergence of the mating type B locus.</title>
        <authorList>
            <consortium name="DOE Joint Genome Institute"/>
            <person name="Mujic A.B."/>
            <person name="Kuo A."/>
            <person name="Tritt A."/>
            <person name="Lipzen A."/>
            <person name="Chen C."/>
            <person name="Johnson J."/>
            <person name="Sharma A."/>
            <person name="Barry K."/>
            <person name="Grigoriev I.V."/>
            <person name="Spatafora J.W."/>
        </authorList>
    </citation>
    <scope>NUCLEOTIDE SEQUENCE [LARGE SCALE GENOMIC DNA]</scope>
    <source>
        <strain evidence="1 2">AM-OR11-026</strain>
    </source>
</reference>
<dbReference type="EMBL" id="KV448328">
    <property type="protein sequence ID" value="OAX37824.1"/>
    <property type="molecule type" value="Genomic_DNA"/>
</dbReference>
<dbReference type="Proteomes" id="UP000092154">
    <property type="component" value="Unassembled WGS sequence"/>
</dbReference>
<keyword evidence="2" id="KW-1185">Reference proteome</keyword>
<evidence type="ECO:0000313" key="1">
    <source>
        <dbReference type="EMBL" id="OAX37824.1"/>
    </source>
</evidence>
<proteinExistence type="predicted"/>
<organism evidence="1 2">
    <name type="scientific">Rhizopogon vinicolor AM-OR11-026</name>
    <dbReference type="NCBI Taxonomy" id="1314800"/>
    <lineage>
        <taxon>Eukaryota</taxon>
        <taxon>Fungi</taxon>
        <taxon>Dikarya</taxon>
        <taxon>Basidiomycota</taxon>
        <taxon>Agaricomycotina</taxon>
        <taxon>Agaricomycetes</taxon>
        <taxon>Agaricomycetidae</taxon>
        <taxon>Boletales</taxon>
        <taxon>Suillineae</taxon>
        <taxon>Rhizopogonaceae</taxon>
        <taxon>Rhizopogon</taxon>
    </lineage>
</organism>
<sequence>MLRLLLLPSCAPGYLLHVSIWSTMVNLHGSLDEACFIPGSDVLLRFVRHHSCCSCRRGIAEAVILFSTRHRSMNKRLNNHPRNP</sequence>
<accession>A0A1B7MYZ6</accession>
<protein>
    <submittedName>
        <fullName evidence="1">Uncharacterized protein</fullName>
    </submittedName>
</protein>
<dbReference type="InParanoid" id="A0A1B7MYZ6"/>